<dbReference type="SUPFAM" id="SSF51735">
    <property type="entry name" value="NAD(P)-binding Rossmann-fold domains"/>
    <property type="match status" value="1"/>
</dbReference>
<keyword evidence="2 4" id="KW-0521">NADP</keyword>
<evidence type="ECO:0000256" key="3">
    <source>
        <dbReference type="ARBA" id="ARBA00023002"/>
    </source>
</evidence>
<feature type="domain" description="Ketopantoate reductase N-terminal" evidence="5">
    <location>
        <begin position="8"/>
        <end position="167"/>
    </location>
</feature>
<dbReference type="SUPFAM" id="SSF48179">
    <property type="entry name" value="6-phosphogluconate dehydrogenase C-terminal domain-like"/>
    <property type="match status" value="1"/>
</dbReference>
<dbReference type="InterPro" id="IPR051402">
    <property type="entry name" value="KPR-Related"/>
</dbReference>
<evidence type="ECO:0000259" key="6">
    <source>
        <dbReference type="Pfam" id="PF08546"/>
    </source>
</evidence>
<comment type="caution">
    <text evidence="7">The sequence shown here is derived from an EMBL/GenBank/DDBJ whole genome shotgun (WGS) entry which is preliminary data.</text>
</comment>
<comment type="function">
    <text evidence="4">Catalyzes the NADPH-dependent reduction of ketopantoate into pantoic acid.</text>
</comment>
<keyword evidence="8" id="KW-1185">Reference proteome</keyword>
<feature type="domain" description="Ketopantoate reductase C-terminal" evidence="6">
    <location>
        <begin position="200"/>
        <end position="325"/>
    </location>
</feature>
<dbReference type="InterPro" id="IPR013752">
    <property type="entry name" value="KPA_reductase"/>
</dbReference>
<dbReference type="PANTHER" id="PTHR21708">
    <property type="entry name" value="PROBABLE 2-DEHYDROPANTOATE 2-REDUCTASE"/>
    <property type="match status" value="1"/>
</dbReference>
<name>A0A9P8W2C1_9HYPO</name>
<dbReference type="EC" id="1.1.1.169" evidence="4"/>
<dbReference type="Pfam" id="PF02558">
    <property type="entry name" value="ApbA"/>
    <property type="match status" value="1"/>
</dbReference>
<accession>A0A9P8W2C1</accession>
<dbReference type="GO" id="GO:0005737">
    <property type="term" value="C:cytoplasm"/>
    <property type="evidence" value="ECO:0007669"/>
    <property type="project" value="TreeGrafter"/>
</dbReference>
<proteinExistence type="inferred from homology"/>
<dbReference type="GO" id="GO:0008677">
    <property type="term" value="F:2-dehydropantoate 2-reductase activity"/>
    <property type="evidence" value="ECO:0007669"/>
    <property type="project" value="UniProtKB-EC"/>
</dbReference>
<dbReference type="PANTHER" id="PTHR21708:SF30">
    <property type="entry name" value="2-DEHYDROPANTOATE 2-REDUCTASE-RELATED"/>
    <property type="match status" value="1"/>
</dbReference>
<gene>
    <name evidence="7" type="ORF">B0T10DRAFT_515137</name>
</gene>
<dbReference type="InterPro" id="IPR003710">
    <property type="entry name" value="ApbA"/>
</dbReference>
<dbReference type="Proteomes" id="UP000777438">
    <property type="component" value="Unassembled WGS sequence"/>
</dbReference>
<dbReference type="GO" id="GO:0015940">
    <property type="term" value="P:pantothenate biosynthetic process"/>
    <property type="evidence" value="ECO:0007669"/>
    <property type="project" value="InterPro"/>
</dbReference>
<dbReference type="FunFam" id="1.10.1040.10:FF:000017">
    <property type="entry name" value="2-dehydropantoate 2-reductase"/>
    <property type="match status" value="1"/>
</dbReference>
<evidence type="ECO:0000313" key="8">
    <source>
        <dbReference type="Proteomes" id="UP000777438"/>
    </source>
</evidence>
<comment type="similarity">
    <text evidence="1 4">Belongs to the ketopantoate reductase family.</text>
</comment>
<dbReference type="Gene3D" id="1.10.1040.10">
    <property type="entry name" value="N-(1-d-carboxylethyl)-l-norvaline Dehydrogenase, domain 2"/>
    <property type="match status" value="1"/>
</dbReference>
<reference evidence="7 8" key="1">
    <citation type="journal article" date="2021" name="Nat. Commun.">
        <title>Genetic determinants of endophytism in the Arabidopsis root mycobiome.</title>
        <authorList>
            <person name="Mesny F."/>
            <person name="Miyauchi S."/>
            <person name="Thiergart T."/>
            <person name="Pickel B."/>
            <person name="Atanasova L."/>
            <person name="Karlsson M."/>
            <person name="Huettel B."/>
            <person name="Barry K.W."/>
            <person name="Haridas S."/>
            <person name="Chen C."/>
            <person name="Bauer D."/>
            <person name="Andreopoulos W."/>
            <person name="Pangilinan J."/>
            <person name="LaButti K."/>
            <person name="Riley R."/>
            <person name="Lipzen A."/>
            <person name="Clum A."/>
            <person name="Drula E."/>
            <person name="Henrissat B."/>
            <person name="Kohler A."/>
            <person name="Grigoriev I.V."/>
            <person name="Martin F.M."/>
            <person name="Hacquard S."/>
        </authorList>
    </citation>
    <scope>NUCLEOTIDE SEQUENCE [LARGE SCALE GENOMIC DNA]</scope>
    <source>
        <strain evidence="7 8">MPI-CAGE-CH-0241</strain>
    </source>
</reference>
<evidence type="ECO:0000313" key="7">
    <source>
        <dbReference type="EMBL" id="KAH6888201.1"/>
    </source>
</evidence>
<evidence type="ECO:0000256" key="4">
    <source>
        <dbReference type="RuleBase" id="RU362068"/>
    </source>
</evidence>
<protein>
    <recommendedName>
        <fullName evidence="4">2-dehydropantoate 2-reductase</fullName>
        <ecNumber evidence="4">1.1.1.169</ecNumber>
    </recommendedName>
    <alternativeName>
        <fullName evidence="4">Ketopantoate reductase</fullName>
    </alternativeName>
</protein>
<dbReference type="InterPro" id="IPR036291">
    <property type="entry name" value="NAD(P)-bd_dom_sf"/>
</dbReference>
<dbReference type="Pfam" id="PF08546">
    <property type="entry name" value="ApbA_C"/>
    <property type="match status" value="1"/>
</dbReference>
<dbReference type="InterPro" id="IPR013328">
    <property type="entry name" value="6PGD_dom2"/>
</dbReference>
<dbReference type="NCBIfam" id="TIGR00745">
    <property type="entry name" value="apbA_panE"/>
    <property type="match status" value="1"/>
</dbReference>
<evidence type="ECO:0000256" key="1">
    <source>
        <dbReference type="ARBA" id="ARBA00007870"/>
    </source>
</evidence>
<dbReference type="InterPro" id="IPR013332">
    <property type="entry name" value="KPR_N"/>
</dbReference>
<dbReference type="EMBL" id="JAGPYM010000013">
    <property type="protein sequence ID" value="KAH6888201.1"/>
    <property type="molecule type" value="Genomic_DNA"/>
</dbReference>
<dbReference type="AlphaFoldDB" id="A0A9P8W2C1"/>
<sequence>MTQQKARVLIVGTGGVGTMAAYALEQGGKAEVTAIMRSNYEAVKANGISIDSLEYGSDIKGWRPTEIRKAVPDVAKEGIAPFDFILVTTKNVPDVSPTIADIIAPAVTPGKTVIVLSQNGLNIEKPLIPRFPTNPIVSSVSYIGATELSHGNIFHDDRDSQRIGAFDSPQVPKDVADEAAQRYISVYDPAGKLDLHYEPDVRRFRWRKLIYNSSFNSVAAVLKIDARRIRQSEHIVDDLIKPIMREIMAAAQAVGAADFSEDLIIAVIKQDPIETAFKPSMCQDSEKGNLMEIETIVGEPLREGEAAGVPMPTLRTVYGLLRGLQLKVKESKGLWKAEWPENCPYK</sequence>
<evidence type="ECO:0000259" key="5">
    <source>
        <dbReference type="Pfam" id="PF02558"/>
    </source>
</evidence>
<dbReference type="Gene3D" id="3.40.50.720">
    <property type="entry name" value="NAD(P)-binding Rossmann-like Domain"/>
    <property type="match status" value="1"/>
</dbReference>
<dbReference type="OrthoDB" id="3609at2759"/>
<keyword evidence="3 4" id="KW-0560">Oxidoreductase</keyword>
<dbReference type="InterPro" id="IPR008927">
    <property type="entry name" value="6-PGluconate_DH-like_C_sf"/>
</dbReference>
<evidence type="ECO:0000256" key="2">
    <source>
        <dbReference type="ARBA" id="ARBA00022857"/>
    </source>
</evidence>
<comment type="catalytic activity">
    <reaction evidence="4">
        <text>(R)-pantoate + NADP(+) = 2-dehydropantoate + NADPH + H(+)</text>
        <dbReference type="Rhea" id="RHEA:16233"/>
        <dbReference type="ChEBI" id="CHEBI:11561"/>
        <dbReference type="ChEBI" id="CHEBI:15378"/>
        <dbReference type="ChEBI" id="CHEBI:15980"/>
        <dbReference type="ChEBI" id="CHEBI:57783"/>
        <dbReference type="ChEBI" id="CHEBI:58349"/>
        <dbReference type="EC" id="1.1.1.169"/>
    </reaction>
</comment>
<organism evidence="7 8">
    <name type="scientific">Thelonectria olida</name>
    <dbReference type="NCBI Taxonomy" id="1576542"/>
    <lineage>
        <taxon>Eukaryota</taxon>
        <taxon>Fungi</taxon>
        <taxon>Dikarya</taxon>
        <taxon>Ascomycota</taxon>
        <taxon>Pezizomycotina</taxon>
        <taxon>Sordariomycetes</taxon>
        <taxon>Hypocreomycetidae</taxon>
        <taxon>Hypocreales</taxon>
        <taxon>Nectriaceae</taxon>
        <taxon>Thelonectria</taxon>
    </lineage>
</organism>